<feature type="signal peptide" evidence="2">
    <location>
        <begin position="1"/>
        <end position="25"/>
    </location>
</feature>
<keyword evidence="2" id="KW-0732">Signal</keyword>
<accession>A0A1Y1HP47</accession>
<dbReference type="AlphaFoldDB" id="A0A1Y1HP47"/>
<dbReference type="EMBL" id="DF237002">
    <property type="protein sequence ID" value="GAQ80405.1"/>
    <property type="molecule type" value="Genomic_DNA"/>
</dbReference>
<feature type="region of interest" description="Disordered" evidence="1">
    <location>
        <begin position="29"/>
        <end position="97"/>
    </location>
</feature>
<proteinExistence type="predicted"/>
<evidence type="ECO:0000313" key="3">
    <source>
        <dbReference type="EMBL" id="GAQ80405.1"/>
    </source>
</evidence>
<keyword evidence="4" id="KW-1185">Reference proteome</keyword>
<feature type="compositionally biased region" description="Low complexity" evidence="1">
    <location>
        <begin position="78"/>
        <end position="94"/>
    </location>
</feature>
<feature type="compositionally biased region" description="Pro residues" evidence="1">
    <location>
        <begin position="51"/>
        <end position="77"/>
    </location>
</feature>
<feature type="compositionally biased region" description="Low complexity" evidence="1">
    <location>
        <begin position="36"/>
        <end position="50"/>
    </location>
</feature>
<evidence type="ECO:0000256" key="1">
    <source>
        <dbReference type="SAM" id="MobiDB-lite"/>
    </source>
</evidence>
<evidence type="ECO:0000256" key="2">
    <source>
        <dbReference type="SAM" id="SignalP"/>
    </source>
</evidence>
<sequence>MNAGKAILLGLLFCIPLLDLTVASADDENGHRWQQAPKAPAAPPSSFTNPPAAPPSNPRTPPLTPPSGFRTPPPGPPSGNIGASPGLPSGGSSAMPQKPQVLPCGLVGQACCRTPMGAGAGSGQDAITCLVSSGGQSGCKGSAVGGGLECRSDSLLPSPLIRQSLHSHKTSLRSCID</sequence>
<reference evidence="3 4" key="1">
    <citation type="journal article" date="2014" name="Nat. Commun.">
        <title>Klebsormidium flaccidum genome reveals primary factors for plant terrestrial adaptation.</title>
        <authorList>
            <person name="Hori K."/>
            <person name="Maruyama F."/>
            <person name="Fujisawa T."/>
            <person name="Togashi T."/>
            <person name="Yamamoto N."/>
            <person name="Seo M."/>
            <person name="Sato S."/>
            <person name="Yamada T."/>
            <person name="Mori H."/>
            <person name="Tajima N."/>
            <person name="Moriyama T."/>
            <person name="Ikeuchi M."/>
            <person name="Watanabe M."/>
            <person name="Wada H."/>
            <person name="Kobayashi K."/>
            <person name="Saito M."/>
            <person name="Masuda T."/>
            <person name="Sasaki-Sekimoto Y."/>
            <person name="Mashiguchi K."/>
            <person name="Awai K."/>
            <person name="Shimojima M."/>
            <person name="Masuda S."/>
            <person name="Iwai M."/>
            <person name="Nobusawa T."/>
            <person name="Narise T."/>
            <person name="Kondo S."/>
            <person name="Saito H."/>
            <person name="Sato R."/>
            <person name="Murakawa M."/>
            <person name="Ihara Y."/>
            <person name="Oshima-Yamada Y."/>
            <person name="Ohtaka K."/>
            <person name="Satoh M."/>
            <person name="Sonobe K."/>
            <person name="Ishii M."/>
            <person name="Ohtani R."/>
            <person name="Kanamori-Sato M."/>
            <person name="Honoki R."/>
            <person name="Miyazaki D."/>
            <person name="Mochizuki H."/>
            <person name="Umetsu J."/>
            <person name="Higashi K."/>
            <person name="Shibata D."/>
            <person name="Kamiya Y."/>
            <person name="Sato N."/>
            <person name="Nakamura Y."/>
            <person name="Tabata S."/>
            <person name="Ida S."/>
            <person name="Kurokawa K."/>
            <person name="Ohta H."/>
        </authorList>
    </citation>
    <scope>NUCLEOTIDE SEQUENCE [LARGE SCALE GENOMIC DNA]</scope>
    <source>
        <strain evidence="3 4">NIES-2285</strain>
    </source>
</reference>
<protein>
    <submittedName>
        <fullName evidence="3">Uncharacterized protein</fullName>
    </submittedName>
</protein>
<gene>
    <name evidence="3" type="ORF">KFL_000530320</name>
</gene>
<organism evidence="3 4">
    <name type="scientific">Klebsormidium nitens</name>
    <name type="common">Green alga</name>
    <name type="synonym">Ulothrix nitens</name>
    <dbReference type="NCBI Taxonomy" id="105231"/>
    <lineage>
        <taxon>Eukaryota</taxon>
        <taxon>Viridiplantae</taxon>
        <taxon>Streptophyta</taxon>
        <taxon>Klebsormidiophyceae</taxon>
        <taxon>Klebsormidiales</taxon>
        <taxon>Klebsormidiaceae</taxon>
        <taxon>Klebsormidium</taxon>
    </lineage>
</organism>
<name>A0A1Y1HP47_KLENI</name>
<dbReference type="Proteomes" id="UP000054558">
    <property type="component" value="Unassembled WGS sequence"/>
</dbReference>
<evidence type="ECO:0000313" key="4">
    <source>
        <dbReference type="Proteomes" id="UP000054558"/>
    </source>
</evidence>
<feature type="chain" id="PRO_5012982591" evidence="2">
    <location>
        <begin position="26"/>
        <end position="177"/>
    </location>
</feature>